<dbReference type="EMBL" id="VXIV02002106">
    <property type="protein sequence ID" value="KAF6027350.1"/>
    <property type="molecule type" value="Genomic_DNA"/>
</dbReference>
<keyword evidence="6" id="KW-1185">Reference proteome</keyword>
<organism evidence="5 6">
    <name type="scientific">Bugula neritina</name>
    <name type="common">Brown bryozoan</name>
    <name type="synonym">Sertularia neritina</name>
    <dbReference type="NCBI Taxonomy" id="10212"/>
    <lineage>
        <taxon>Eukaryota</taxon>
        <taxon>Metazoa</taxon>
        <taxon>Spiralia</taxon>
        <taxon>Lophotrochozoa</taxon>
        <taxon>Bryozoa</taxon>
        <taxon>Gymnolaemata</taxon>
        <taxon>Cheilostomatida</taxon>
        <taxon>Flustrina</taxon>
        <taxon>Buguloidea</taxon>
        <taxon>Bugulidae</taxon>
        <taxon>Bugula</taxon>
    </lineage>
</organism>
<keyword evidence="3" id="KW-0862">Zinc</keyword>
<dbReference type="Proteomes" id="UP000593567">
    <property type="component" value="Unassembled WGS sequence"/>
</dbReference>
<evidence type="ECO:0000256" key="2">
    <source>
        <dbReference type="ARBA" id="ARBA00022771"/>
    </source>
</evidence>
<dbReference type="Pfam" id="PF13695">
    <property type="entry name" value="Zn_ribbon_3CxxC"/>
    <property type="match status" value="1"/>
</dbReference>
<dbReference type="InterPro" id="IPR027377">
    <property type="entry name" value="ZAR1/RTP1-5-like_Znf-3CxxC"/>
</dbReference>
<feature type="domain" description="3CxxC-type" evidence="4">
    <location>
        <begin position="95"/>
        <end position="171"/>
    </location>
</feature>
<accession>A0A7J7JM41</accession>
<sequence length="186" mass="21652">MSAYRDSYSDDDLADCCDDPADYYGDLADCYDDPADYYGDLADCYDDPADYYGDLADCYDDPADYYDPADHQDDSDEVDDLANYLEGLTVGIEYRRFGYFKCSKCKKTWQSANVFCEYKGDGKFEPKWEQECKDCKVSMLPYNNKQLERGRETRSDVPAHRSDLCERLTQCLCWYIDRIVVTFYSI</sequence>
<dbReference type="GO" id="GO:0008270">
    <property type="term" value="F:zinc ion binding"/>
    <property type="evidence" value="ECO:0007669"/>
    <property type="project" value="UniProtKB-KW"/>
</dbReference>
<gene>
    <name evidence="5" type="ORF">EB796_014356</name>
</gene>
<proteinExistence type="predicted"/>
<evidence type="ECO:0000313" key="5">
    <source>
        <dbReference type="EMBL" id="KAF6027350.1"/>
    </source>
</evidence>
<evidence type="ECO:0000256" key="1">
    <source>
        <dbReference type="ARBA" id="ARBA00022723"/>
    </source>
</evidence>
<dbReference type="OrthoDB" id="9885288at2759"/>
<evidence type="ECO:0000256" key="3">
    <source>
        <dbReference type="ARBA" id="ARBA00022833"/>
    </source>
</evidence>
<dbReference type="SMART" id="SM01328">
    <property type="entry name" value="zf-3CxxC"/>
    <property type="match status" value="1"/>
</dbReference>
<name>A0A7J7JM41_BUGNE</name>
<evidence type="ECO:0000259" key="4">
    <source>
        <dbReference type="SMART" id="SM01328"/>
    </source>
</evidence>
<comment type="caution">
    <text evidence="5">The sequence shown here is derived from an EMBL/GenBank/DDBJ whole genome shotgun (WGS) entry which is preliminary data.</text>
</comment>
<reference evidence="5" key="1">
    <citation type="submission" date="2020-06" db="EMBL/GenBank/DDBJ databases">
        <title>Draft genome of Bugula neritina, a colonial animal packing powerful symbionts and potential medicines.</title>
        <authorList>
            <person name="Rayko M."/>
        </authorList>
    </citation>
    <scope>NUCLEOTIDE SEQUENCE [LARGE SCALE GENOMIC DNA]</scope>
    <source>
        <strain evidence="5">Kwan_BN1</strain>
    </source>
</reference>
<evidence type="ECO:0000313" key="6">
    <source>
        <dbReference type="Proteomes" id="UP000593567"/>
    </source>
</evidence>
<keyword evidence="1" id="KW-0479">Metal-binding</keyword>
<keyword evidence="2" id="KW-0863">Zinc-finger</keyword>
<dbReference type="AlphaFoldDB" id="A0A7J7JM41"/>
<protein>
    <recommendedName>
        <fullName evidence="4">3CxxC-type domain-containing protein</fullName>
    </recommendedName>
</protein>